<dbReference type="EMBL" id="GL377308">
    <property type="protein sequence ID" value="EFI95844.1"/>
    <property type="molecule type" value="Genomic_DNA"/>
</dbReference>
<dbReference type="Proteomes" id="UP000007431">
    <property type="component" value="Unassembled WGS sequence"/>
</dbReference>
<evidence type="ECO:0000256" key="1">
    <source>
        <dbReference type="SAM" id="MobiDB-lite"/>
    </source>
</evidence>
<gene>
    <name evidence="2" type="ORF">SCHCODRAFT_110937</name>
</gene>
<feature type="region of interest" description="Disordered" evidence="1">
    <location>
        <begin position="28"/>
        <end position="50"/>
    </location>
</feature>
<dbReference type="InParanoid" id="D8QAK0"/>
<dbReference type="GeneID" id="9587739"/>
<evidence type="ECO:0000313" key="2">
    <source>
        <dbReference type="EMBL" id="EFI95844.1"/>
    </source>
</evidence>
<sequence length="249" mass="28553">MASTSSSSRLPSTMNSISYVTVNDRPRFTRQKSALSPQTTDVDRTSPPPYEGVYTTVCRRTKRLYQLAHRTEATVQDALLDAPRDAGSTCYSLRITLTSLLLSLARLKQAIAEHRDVLPEATDQWCDHHLPYVEAILFALEPFSFHEDFDVSLTWLRKTAEELRELVNSVTRSYRKLMYHHFREVLRASQEEAAAAREVELERRAAFMEDHLRRKAKAMQTRSVMAAYKKAARTGDPVYLDDEGRLAER</sequence>
<dbReference type="VEuPathDB" id="FungiDB:SCHCODRAFT_02630488"/>
<reference evidence="2 3" key="1">
    <citation type="journal article" date="2010" name="Nat. Biotechnol.">
        <title>Genome sequence of the model mushroom Schizophyllum commune.</title>
        <authorList>
            <person name="Ohm R.A."/>
            <person name="de Jong J.F."/>
            <person name="Lugones L.G."/>
            <person name="Aerts A."/>
            <person name="Kothe E."/>
            <person name="Stajich J.E."/>
            <person name="de Vries R.P."/>
            <person name="Record E."/>
            <person name="Levasseur A."/>
            <person name="Baker S.E."/>
            <person name="Bartholomew K.A."/>
            <person name="Coutinho P.M."/>
            <person name="Erdmann S."/>
            <person name="Fowler T.J."/>
            <person name="Gathman A.C."/>
            <person name="Lombard V."/>
            <person name="Henrissat B."/>
            <person name="Knabe N."/>
            <person name="Kuees U."/>
            <person name="Lilly W.W."/>
            <person name="Lindquist E."/>
            <person name="Lucas S."/>
            <person name="Magnuson J.K."/>
            <person name="Piumi F."/>
            <person name="Raudaskoski M."/>
            <person name="Salamov A."/>
            <person name="Schmutz J."/>
            <person name="Schwarze F.W.M.R."/>
            <person name="vanKuyk P.A."/>
            <person name="Horton J.S."/>
            <person name="Grigoriev I.V."/>
            <person name="Woesten H.A.B."/>
        </authorList>
    </citation>
    <scope>NUCLEOTIDE SEQUENCE [LARGE SCALE GENOMIC DNA]</scope>
    <source>
        <strain evidence="3">H4-8 / FGSC 9210</strain>
    </source>
</reference>
<dbReference type="KEGG" id="scm:SCHCO_02630488"/>
<feature type="non-terminal residue" evidence="2">
    <location>
        <position position="249"/>
    </location>
</feature>
<evidence type="ECO:0000313" key="3">
    <source>
        <dbReference type="Proteomes" id="UP000007431"/>
    </source>
</evidence>
<dbReference type="RefSeq" id="XP_003030747.1">
    <property type="nucleotide sequence ID" value="XM_003030701.1"/>
</dbReference>
<name>D8QAK0_SCHCM</name>
<accession>D8QAK0</accession>
<dbReference type="OrthoDB" id="10345890at2759"/>
<protein>
    <submittedName>
        <fullName evidence="2">Uncharacterized protein</fullName>
    </submittedName>
</protein>
<dbReference type="AlphaFoldDB" id="D8QAK0"/>
<keyword evidence="3" id="KW-1185">Reference proteome</keyword>
<proteinExistence type="predicted"/>
<feature type="compositionally biased region" description="Polar residues" evidence="1">
    <location>
        <begin position="31"/>
        <end position="40"/>
    </location>
</feature>
<dbReference type="HOGENOM" id="CLU_1116299_0_0_1"/>
<organism evidence="3">
    <name type="scientific">Schizophyllum commune (strain H4-8 / FGSC 9210)</name>
    <name type="common">Split gill fungus</name>
    <dbReference type="NCBI Taxonomy" id="578458"/>
    <lineage>
        <taxon>Eukaryota</taxon>
        <taxon>Fungi</taxon>
        <taxon>Dikarya</taxon>
        <taxon>Basidiomycota</taxon>
        <taxon>Agaricomycotina</taxon>
        <taxon>Agaricomycetes</taxon>
        <taxon>Agaricomycetidae</taxon>
        <taxon>Agaricales</taxon>
        <taxon>Schizophyllaceae</taxon>
        <taxon>Schizophyllum</taxon>
    </lineage>
</organism>